<feature type="region of interest" description="Disordered" evidence="2">
    <location>
        <begin position="43"/>
        <end position="124"/>
    </location>
</feature>
<protein>
    <submittedName>
        <fullName evidence="3 4">Uncharacterized protein</fullName>
    </submittedName>
</protein>
<dbReference type="GO" id="GO:0048665">
    <property type="term" value="P:neuron fate specification"/>
    <property type="evidence" value="ECO:0007669"/>
    <property type="project" value="InterPro"/>
</dbReference>
<evidence type="ECO:0000313" key="3">
    <source>
        <dbReference type="EMBL" id="ENN82378.1"/>
    </source>
</evidence>
<dbReference type="InterPro" id="IPR047169">
    <property type="entry name" value="ISL1/2-like"/>
</dbReference>
<evidence type="ECO:0000313" key="4">
    <source>
        <dbReference type="EnsemblMetazoa" id="XP_019770672.1"/>
    </source>
</evidence>
<dbReference type="EnsemblMetazoa" id="XM_019915113.1">
    <property type="protein sequence ID" value="XP_019770672.1"/>
    <property type="gene ID" value="LOC109544777"/>
</dbReference>
<comment type="subcellular location">
    <subcellularLocation>
        <location evidence="1">Nucleus</location>
    </subcellularLocation>
</comment>
<sequence length="124" mass="12893">MQGIPMVASSPVRHDSPLGVHPLEVQAYQPPWKALHDFAMHSDLEQPHPPAFQQLVNQMHGYDLPPPSMGGPPPGGVGGTGGPHPGSLLGAGGPPPPPDSMTHPDSTDGYVTYLESDDSLPASP</sequence>
<dbReference type="PANTHER" id="PTHR24204:SF8">
    <property type="entry name" value="TAILUP, ISOFORM A"/>
    <property type="match status" value="1"/>
</dbReference>
<feature type="non-terminal residue" evidence="3">
    <location>
        <position position="1"/>
    </location>
</feature>
<dbReference type="OrthoDB" id="125004at2759"/>
<feature type="compositionally biased region" description="Gly residues" evidence="2">
    <location>
        <begin position="76"/>
        <end position="92"/>
    </location>
</feature>
<gene>
    <name evidence="3" type="ORF">YQE_01244</name>
</gene>
<dbReference type="GO" id="GO:0000981">
    <property type="term" value="F:DNA-binding transcription factor activity, RNA polymerase II-specific"/>
    <property type="evidence" value="ECO:0007669"/>
    <property type="project" value="InterPro"/>
</dbReference>
<name>N6TWD1_DENPD</name>
<dbReference type="AlphaFoldDB" id="N6TWD1"/>
<keyword evidence="5" id="KW-1185">Reference proteome</keyword>
<reference evidence="3 5" key="1">
    <citation type="journal article" date="2013" name="Genome Biol.">
        <title>Draft genome of the mountain pine beetle, Dendroctonus ponderosae Hopkins, a major forest pest.</title>
        <authorList>
            <person name="Keeling C.I."/>
            <person name="Yuen M.M."/>
            <person name="Liao N.Y."/>
            <person name="Docking T.R."/>
            <person name="Chan S.K."/>
            <person name="Taylor G.A."/>
            <person name="Palmquist D.L."/>
            <person name="Jackman S.D."/>
            <person name="Nguyen A."/>
            <person name="Li M."/>
            <person name="Henderson H."/>
            <person name="Janes J.K."/>
            <person name="Zhao Y."/>
            <person name="Pandoh P."/>
            <person name="Moore R."/>
            <person name="Sperling F.A."/>
            <person name="Huber D.P."/>
            <person name="Birol I."/>
            <person name="Jones S.J."/>
            <person name="Bohlmann J."/>
        </authorList>
    </citation>
    <scope>NUCLEOTIDE SEQUENCE</scope>
</reference>
<feature type="compositionally biased region" description="Pro residues" evidence="2">
    <location>
        <begin position="64"/>
        <end position="75"/>
    </location>
</feature>
<dbReference type="EMBL" id="KB739113">
    <property type="protein sequence ID" value="ENN82378.1"/>
    <property type="molecule type" value="Genomic_DNA"/>
</dbReference>
<dbReference type="HOGENOM" id="CLU_2006204_0_0_1"/>
<evidence type="ECO:0000256" key="2">
    <source>
        <dbReference type="SAM" id="MobiDB-lite"/>
    </source>
</evidence>
<evidence type="ECO:0000256" key="1">
    <source>
        <dbReference type="ARBA" id="ARBA00004123"/>
    </source>
</evidence>
<proteinExistence type="predicted"/>
<organism evidence="3">
    <name type="scientific">Dendroctonus ponderosae</name>
    <name type="common">Mountain pine beetle</name>
    <dbReference type="NCBI Taxonomy" id="77166"/>
    <lineage>
        <taxon>Eukaryota</taxon>
        <taxon>Metazoa</taxon>
        <taxon>Ecdysozoa</taxon>
        <taxon>Arthropoda</taxon>
        <taxon>Hexapoda</taxon>
        <taxon>Insecta</taxon>
        <taxon>Pterygota</taxon>
        <taxon>Neoptera</taxon>
        <taxon>Endopterygota</taxon>
        <taxon>Coleoptera</taxon>
        <taxon>Polyphaga</taxon>
        <taxon>Cucujiformia</taxon>
        <taxon>Curculionidae</taxon>
        <taxon>Scolytinae</taxon>
        <taxon>Dendroctonus</taxon>
    </lineage>
</organism>
<dbReference type="GO" id="GO:0005634">
    <property type="term" value="C:nucleus"/>
    <property type="evidence" value="ECO:0007669"/>
    <property type="project" value="UniProtKB-SubCell"/>
</dbReference>
<accession>N6TWD1</accession>
<reference evidence="4" key="2">
    <citation type="submission" date="2024-08" db="UniProtKB">
        <authorList>
            <consortium name="EnsemblMetazoa"/>
        </authorList>
    </citation>
    <scope>IDENTIFICATION</scope>
</reference>
<dbReference type="GO" id="GO:0045944">
    <property type="term" value="P:positive regulation of transcription by RNA polymerase II"/>
    <property type="evidence" value="ECO:0007669"/>
    <property type="project" value="InterPro"/>
</dbReference>
<dbReference type="Proteomes" id="UP000019118">
    <property type="component" value="Unassembled WGS sequence"/>
</dbReference>
<dbReference type="GO" id="GO:0007409">
    <property type="term" value="P:axonogenesis"/>
    <property type="evidence" value="ECO:0007669"/>
    <property type="project" value="TreeGrafter"/>
</dbReference>
<dbReference type="PANTHER" id="PTHR24204">
    <property type="entry name" value="INSULIN GENE ENHANCER PROTEIN"/>
    <property type="match status" value="1"/>
</dbReference>
<evidence type="ECO:0000313" key="5">
    <source>
        <dbReference type="Proteomes" id="UP000019118"/>
    </source>
</evidence>